<dbReference type="InterPro" id="IPR023165">
    <property type="entry name" value="rRNA_Ade_diMease-like_C"/>
</dbReference>
<evidence type="ECO:0000256" key="5">
    <source>
        <dbReference type="ARBA" id="ARBA00022691"/>
    </source>
</evidence>
<dbReference type="GO" id="GO:0006391">
    <property type="term" value="P:transcription initiation at mitochondrial promoter"/>
    <property type="evidence" value="ECO:0007669"/>
    <property type="project" value="TreeGrafter"/>
</dbReference>
<evidence type="ECO:0000256" key="8">
    <source>
        <dbReference type="SAM" id="MobiDB-lite"/>
    </source>
</evidence>
<dbReference type="OrthoDB" id="16079at2759"/>
<name>A0A9P8V3A5_9PEZI</name>
<feature type="region of interest" description="Disordered" evidence="8">
    <location>
        <begin position="101"/>
        <end position="137"/>
    </location>
</feature>
<dbReference type="EMBL" id="JAGSXJ010000030">
    <property type="protein sequence ID" value="KAH6670322.1"/>
    <property type="molecule type" value="Genomic_DNA"/>
</dbReference>
<dbReference type="GO" id="GO:0005759">
    <property type="term" value="C:mitochondrial matrix"/>
    <property type="evidence" value="ECO:0007669"/>
    <property type="project" value="TreeGrafter"/>
</dbReference>
<proteinExistence type="predicted"/>
<gene>
    <name evidence="9" type="ORF">F5X68DRAFT_159263</name>
</gene>
<sequence length="674" mass="75488">MWSVAHASRLCQYNARHLTVPAIRLASTKVSTKAVTKKTATTKAATTKASPKTAAQKPATTKAATTEAATTKASPKAVAKKAAAIKVPLLPVAQKLEDTAVWQDTRERRTRKKVAENGAEPKKRKPKPTPKPAIPGDKTRVNIVSEKLCGDITKYIGSTLERHVGCDILDLNPGAGVWSRHLNDVLKPRSHILMEPDAELYKPFLEPLLSRPGTRLVPRSGILWKELNEAMTFLEHQKEVPVDLTKERERNDTLIVTANICASPSRRYRSFDSMAILILFQLITSIRTSSIFQKYGLIRMLVWVNDEDKRSFLPRIIQKRNKSALDAEFACEWFAEVAGKDPGAVEYEGDKLKKTGTRDHALDLQSSRNAMKRMAASNIDIIPDRLMMATKEAMETSEDSVEAGGANYMRPWVADLEALKKADGEGKIARHTEDYKRLVSRRALLAFEDREAKKHFDLIKQADDLAALHAEGSKKLAKSIEEFNESVEKLSRLSRDQFRLTRNNEIVFKQDPPVMLWDRRPWEPLKAEPDEFYPKNDCALLDIQPKSMHPLLRAAGEKGDRPSDILDLMHRALADESRTPISKGLQKLWPGALEGVMPHCPSLKDPAQGGHPVEGYAEITPRILNEKQWIEILEAFLKWPFRPSYAEMVGRLSEDVENAEQAPSVDTGVPGTSM</sequence>
<dbReference type="InterPro" id="IPR029063">
    <property type="entry name" value="SAM-dependent_MTases_sf"/>
</dbReference>
<dbReference type="InterPro" id="IPR001737">
    <property type="entry name" value="KsgA/Erm"/>
</dbReference>
<keyword evidence="6" id="KW-0694">RNA-binding</keyword>
<dbReference type="PANTHER" id="PTHR11727:SF17">
    <property type="entry name" value="DIMETHYLADENOSINE TRANSFERASE 1, MITOCHONDRIAL"/>
    <property type="match status" value="1"/>
</dbReference>
<evidence type="ECO:0000256" key="3">
    <source>
        <dbReference type="ARBA" id="ARBA00022603"/>
    </source>
</evidence>
<dbReference type="PANTHER" id="PTHR11727">
    <property type="entry name" value="DIMETHYLADENOSINE TRANSFERASE"/>
    <property type="match status" value="1"/>
</dbReference>
<keyword evidence="5" id="KW-0949">S-adenosyl-L-methionine</keyword>
<evidence type="ECO:0000256" key="6">
    <source>
        <dbReference type="ARBA" id="ARBA00022884"/>
    </source>
</evidence>
<comment type="caution">
    <text evidence="9">The sequence shown here is derived from an EMBL/GenBank/DDBJ whole genome shotgun (WGS) entry which is preliminary data.</text>
</comment>
<reference evidence="9" key="1">
    <citation type="journal article" date="2021" name="Nat. Commun.">
        <title>Genetic determinants of endophytism in the Arabidopsis root mycobiome.</title>
        <authorList>
            <person name="Mesny F."/>
            <person name="Miyauchi S."/>
            <person name="Thiergart T."/>
            <person name="Pickel B."/>
            <person name="Atanasova L."/>
            <person name="Karlsson M."/>
            <person name="Huettel B."/>
            <person name="Barry K.W."/>
            <person name="Haridas S."/>
            <person name="Chen C."/>
            <person name="Bauer D."/>
            <person name="Andreopoulos W."/>
            <person name="Pangilinan J."/>
            <person name="LaButti K."/>
            <person name="Riley R."/>
            <person name="Lipzen A."/>
            <person name="Clum A."/>
            <person name="Drula E."/>
            <person name="Henrissat B."/>
            <person name="Kohler A."/>
            <person name="Grigoriev I.V."/>
            <person name="Martin F.M."/>
            <person name="Hacquard S."/>
        </authorList>
    </citation>
    <scope>NUCLEOTIDE SEQUENCE</scope>
    <source>
        <strain evidence="9">MPI-SDFR-AT-0117</strain>
    </source>
</reference>
<dbReference type="AlphaFoldDB" id="A0A9P8V3A5"/>
<dbReference type="GO" id="GO:0034245">
    <property type="term" value="C:mitochondrial DNA-directed RNA polymerase complex"/>
    <property type="evidence" value="ECO:0007669"/>
    <property type="project" value="TreeGrafter"/>
</dbReference>
<dbReference type="GO" id="GO:0008168">
    <property type="term" value="F:methyltransferase activity"/>
    <property type="evidence" value="ECO:0007669"/>
    <property type="project" value="UniProtKB-KW"/>
</dbReference>
<protein>
    <recommendedName>
        <fullName evidence="2">Mitochondrial transcription factor 1</fullName>
    </recommendedName>
</protein>
<evidence type="ECO:0000313" key="10">
    <source>
        <dbReference type="Proteomes" id="UP000770015"/>
    </source>
</evidence>
<feature type="region of interest" description="Disordered" evidence="8">
    <location>
        <begin position="34"/>
        <end position="73"/>
    </location>
</feature>
<keyword evidence="3" id="KW-0489">Methyltransferase</keyword>
<evidence type="ECO:0000256" key="1">
    <source>
        <dbReference type="ARBA" id="ARBA00004173"/>
    </source>
</evidence>
<dbReference type="Gene3D" id="1.10.8.100">
    <property type="entry name" value="Ribosomal RNA adenine dimethylase-like, domain 2"/>
    <property type="match status" value="1"/>
</dbReference>
<dbReference type="Gene3D" id="3.40.50.150">
    <property type="entry name" value="Vaccinia Virus protein VP39"/>
    <property type="match status" value="1"/>
</dbReference>
<comment type="subcellular location">
    <subcellularLocation>
        <location evidence="1">Mitochondrion</location>
    </subcellularLocation>
</comment>
<dbReference type="GO" id="GO:0034246">
    <property type="term" value="F:mitochondrial transcription factor activity"/>
    <property type="evidence" value="ECO:0007669"/>
    <property type="project" value="TreeGrafter"/>
</dbReference>
<dbReference type="Proteomes" id="UP000770015">
    <property type="component" value="Unassembled WGS sequence"/>
</dbReference>
<evidence type="ECO:0000313" key="9">
    <source>
        <dbReference type="EMBL" id="KAH6670322.1"/>
    </source>
</evidence>
<organism evidence="9 10">
    <name type="scientific">Plectosphaerella plurivora</name>
    <dbReference type="NCBI Taxonomy" id="936078"/>
    <lineage>
        <taxon>Eukaryota</taxon>
        <taxon>Fungi</taxon>
        <taxon>Dikarya</taxon>
        <taxon>Ascomycota</taxon>
        <taxon>Pezizomycotina</taxon>
        <taxon>Sordariomycetes</taxon>
        <taxon>Hypocreomycetidae</taxon>
        <taxon>Glomerellales</taxon>
        <taxon>Plectosphaerellaceae</taxon>
        <taxon>Plectosphaerella</taxon>
    </lineage>
</organism>
<evidence type="ECO:0000256" key="2">
    <source>
        <dbReference type="ARBA" id="ARBA00013836"/>
    </source>
</evidence>
<dbReference type="GO" id="GO:0003723">
    <property type="term" value="F:RNA binding"/>
    <property type="evidence" value="ECO:0007669"/>
    <property type="project" value="UniProtKB-KW"/>
</dbReference>
<keyword evidence="4" id="KW-0808">Transferase</keyword>
<comment type="function">
    <text evidence="7">Mitochondrial transcription factor that confers selective promoter recognition on the core subunit of the yeast mitochondrial RNA polymerase. Interacts with DNA in a non-specific manner.</text>
</comment>
<evidence type="ECO:0000256" key="7">
    <source>
        <dbReference type="ARBA" id="ARBA00024915"/>
    </source>
</evidence>
<dbReference type="SUPFAM" id="SSF53335">
    <property type="entry name" value="S-adenosyl-L-methionine-dependent methyltransferases"/>
    <property type="match status" value="1"/>
</dbReference>
<evidence type="ECO:0000256" key="4">
    <source>
        <dbReference type="ARBA" id="ARBA00022679"/>
    </source>
</evidence>
<accession>A0A9P8V3A5</accession>
<dbReference type="GO" id="GO:0032259">
    <property type="term" value="P:methylation"/>
    <property type="evidence" value="ECO:0007669"/>
    <property type="project" value="UniProtKB-KW"/>
</dbReference>
<keyword evidence="10" id="KW-1185">Reference proteome</keyword>